<reference evidence="8 9" key="1">
    <citation type="submission" date="2019-03" db="EMBL/GenBank/DDBJ databases">
        <title>Genomic Encyclopedia of Type Strains, Phase III (KMG-III): the genomes of soil and plant-associated and newly described type strains.</title>
        <authorList>
            <person name="Whitman W."/>
        </authorList>
    </citation>
    <scope>NUCLEOTIDE SEQUENCE [LARGE SCALE GENOMIC DNA]</scope>
    <source>
        <strain evidence="8 9">LMG 29544</strain>
    </source>
</reference>
<dbReference type="GO" id="GO:0009421">
    <property type="term" value="C:bacterial-type flagellum filament cap"/>
    <property type="evidence" value="ECO:0007669"/>
    <property type="project" value="InterPro"/>
</dbReference>
<keyword evidence="5" id="KW-0964">Secreted</keyword>
<dbReference type="GO" id="GO:0009424">
    <property type="term" value="C:bacterial-type flagellum hook"/>
    <property type="evidence" value="ECO:0007669"/>
    <property type="project" value="UniProtKB-UniRule"/>
</dbReference>
<evidence type="ECO:0000256" key="5">
    <source>
        <dbReference type="RuleBase" id="RU362066"/>
    </source>
</evidence>
<dbReference type="PANTHER" id="PTHR30288:SF0">
    <property type="entry name" value="FLAGELLAR HOOK-ASSOCIATED PROTEIN 2"/>
    <property type="match status" value="1"/>
</dbReference>
<accession>A0A4R8LYI2</accession>
<organism evidence="8 9">
    <name type="scientific">Paraburkholderia rhizosphaerae</name>
    <dbReference type="NCBI Taxonomy" id="480658"/>
    <lineage>
        <taxon>Bacteria</taxon>
        <taxon>Pseudomonadati</taxon>
        <taxon>Pseudomonadota</taxon>
        <taxon>Betaproteobacteria</taxon>
        <taxon>Burkholderiales</taxon>
        <taxon>Burkholderiaceae</taxon>
        <taxon>Paraburkholderia</taxon>
    </lineage>
</organism>
<dbReference type="AlphaFoldDB" id="A0A4R8LYI2"/>
<dbReference type="Pfam" id="PF07195">
    <property type="entry name" value="FliD_C"/>
    <property type="match status" value="1"/>
</dbReference>
<comment type="caution">
    <text evidence="8">The sequence shown here is derived from an EMBL/GenBank/DDBJ whole genome shotgun (WGS) entry which is preliminary data.</text>
</comment>
<keyword evidence="4 5" id="KW-0975">Bacterial flagellum</keyword>
<feature type="domain" description="Flagellar hook-associated protein 2 C-terminal" evidence="7">
    <location>
        <begin position="264"/>
        <end position="499"/>
    </location>
</feature>
<keyword evidence="8" id="KW-0969">Cilium</keyword>
<protein>
    <recommendedName>
        <fullName evidence="5">Flagellar hook-associated protein 2</fullName>
        <shortName evidence="5">HAP2</shortName>
    </recommendedName>
    <alternativeName>
        <fullName evidence="5">Flagellar cap protein</fullName>
    </alternativeName>
</protein>
<evidence type="ECO:0000313" key="9">
    <source>
        <dbReference type="Proteomes" id="UP000295509"/>
    </source>
</evidence>
<keyword evidence="8" id="KW-0282">Flagellum</keyword>
<feature type="domain" description="Flagellar hook-associated protein 2 N-terminal" evidence="6">
    <location>
        <begin position="35"/>
        <end position="131"/>
    </location>
</feature>
<evidence type="ECO:0000256" key="3">
    <source>
        <dbReference type="ARBA" id="ARBA00023054"/>
    </source>
</evidence>
<name>A0A4R8LYI2_9BURK</name>
<gene>
    <name evidence="8" type="ORF">BX592_106153</name>
</gene>
<dbReference type="InterPro" id="IPR003481">
    <property type="entry name" value="FliD_N"/>
</dbReference>
<evidence type="ECO:0000256" key="1">
    <source>
        <dbReference type="ARBA" id="ARBA00009764"/>
    </source>
</evidence>
<comment type="subcellular location">
    <subcellularLocation>
        <location evidence="5">Secreted</location>
    </subcellularLocation>
    <subcellularLocation>
        <location evidence="5">Bacterial flagellum</location>
    </subcellularLocation>
</comment>
<evidence type="ECO:0000313" key="8">
    <source>
        <dbReference type="EMBL" id="TDY51857.1"/>
    </source>
</evidence>
<keyword evidence="9" id="KW-1185">Reference proteome</keyword>
<evidence type="ECO:0000259" key="6">
    <source>
        <dbReference type="Pfam" id="PF02465"/>
    </source>
</evidence>
<evidence type="ECO:0000259" key="7">
    <source>
        <dbReference type="Pfam" id="PF07195"/>
    </source>
</evidence>
<dbReference type="RefSeq" id="WP_134191628.1">
    <property type="nucleotide sequence ID" value="NZ_JBHLUW010000056.1"/>
</dbReference>
<evidence type="ECO:0000256" key="4">
    <source>
        <dbReference type="ARBA" id="ARBA00023143"/>
    </source>
</evidence>
<dbReference type="Proteomes" id="UP000295509">
    <property type="component" value="Unassembled WGS sequence"/>
</dbReference>
<keyword evidence="3" id="KW-0175">Coiled coil</keyword>
<dbReference type="PANTHER" id="PTHR30288">
    <property type="entry name" value="FLAGELLAR CAP/ASSEMBLY PROTEIN FLID"/>
    <property type="match status" value="1"/>
</dbReference>
<dbReference type="InterPro" id="IPR010809">
    <property type="entry name" value="FliD_C"/>
</dbReference>
<dbReference type="Pfam" id="PF02465">
    <property type="entry name" value="FliD_N"/>
    <property type="match status" value="1"/>
</dbReference>
<comment type="function">
    <text evidence="5">Required for morphogenesis and for the elongation of the flagellar filament by facilitating polymerization of the flagellin monomers at the tip of growing filament. Forms a capping structure, which prevents flagellin subunits (transported through the central channel of the flagellum) from leaking out without polymerization at the distal end.</text>
</comment>
<evidence type="ECO:0000256" key="2">
    <source>
        <dbReference type="ARBA" id="ARBA00011255"/>
    </source>
</evidence>
<dbReference type="GO" id="GO:0005576">
    <property type="term" value="C:extracellular region"/>
    <property type="evidence" value="ECO:0007669"/>
    <property type="project" value="UniProtKB-SubCell"/>
</dbReference>
<dbReference type="GO" id="GO:0007155">
    <property type="term" value="P:cell adhesion"/>
    <property type="evidence" value="ECO:0007669"/>
    <property type="project" value="InterPro"/>
</dbReference>
<dbReference type="GO" id="GO:0071973">
    <property type="term" value="P:bacterial-type flagellum-dependent cell motility"/>
    <property type="evidence" value="ECO:0007669"/>
    <property type="project" value="TreeGrafter"/>
</dbReference>
<proteinExistence type="inferred from homology"/>
<comment type="similarity">
    <text evidence="1 5">Belongs to the FliD family.</text>
</comment>
<dbReference type="InterPro" id="IPR040026">
    <property type="entry name" value="FliD"/>
</dbReference>
<dbReference type="EMBL" id="SORE01000006">
    <property type="protein sequence ID" value="TDY51857.1"/>
    <property type="molecule type" value="Genomic_DNA"/>
</dbReference>
<sequence>MSSLSPAQTAAQAAAQAAQAVKDAAQSLISGSTGSSLDVSSLVSALVKAKTAGPAATLQAQATSDSNQITALATLSASMSGLQTALAPFLNGNALSSFTATMSGDGITAKTGAGASAGSFQINPTQVAQAQTLTSGTFNTNDANAMGSGTLTISLGNSSGGATAKSFTVDVNGSNDSLQDIASAINSASNNPGIKAVVVTGVNGQSISLQSTATGAANTISIAVSGAGTSPLNNLAVSTGPGTDGTGASVINAGAANWTQTQAAQDAKLFVNGTLVTSSTNTISKAIPGVTLTLDPNNPKTIGGVQTLTIATDNNSVETDLSAFVTAYNAVIDQLNSLAAPNSTQTTGGGGLLLGDEMLNQIGAALGGIAGGKISSGGLQGTLASLGITFQTNTGGNPFAELQIDADPNGPSLDDVVANNPGIISALFNDTNGIAQQLNTALDSYTSTSGIIASRTNSLTDDIKSLGKQQDDLNDFAAQLTSQFNDQFTALNTLMAQAQSNTNFLNALFGTAQNPGSLNGK</sequence>
<dbReference type="Pfam" id="PF07196">
    <property type="entry name" value="Flagellin_IN"/>
    <property type="match status" value="1"/>
</dbReference>
<comment type="subunit">
    <text evidence="2 5">Homopentamer.</text>
</comment>
<keyword evidence="8" id="KW-0966">Cell projection</keyword>
<dbReference type="OrthoDB" id="9034667at2"/>
<dbReference type="InterPro" id="IPR010810">
    <property type="entry name" value="Flagellin_hook_IN_motif"/>
</dbReference>